<proteinExistence type="predicted"/>
<evidence type="ECO:0000313" key="2">
    <source>
        <dbReference type="Proteomes" id="UP000315295"/>
    </source>
</evidence>
<evidence type="ECO:0000313" key="1">
    <source>
        <dbReference type="EMBL" id="TQE13130.1"/>
    </source>
</evidence>
<organism evidence="1 2">
    <name type="scientific">Malus baccata</name>
    <name type="common">Siberian crab apple</name>
    <name type="synonym">Pyrus baccata</name>
    <dbReference type="NCBI Taxonomy" id="106549"/>
    <lineage>
        <taxon>Eukaryota</taxon>
        <taxon>Viridiplantae</taxon>
        <taxon>Streptophyta</taxon>
        <taxon>Embryophyta</taxon>
        <taxon>Tracheophyta</taxon>
        <taxon>Spermatophyta</taxon>
        <taxon>Magnoliopsida</taxon>
        <taxon>eudicotyledons</taxon>
        <taxon>Gunneridae</taxon>
        <taxon>Pentapetalae</taxon>
        <taxon>rosids</taxon>
        <taxon>fabids</taxon>
        <taxon>Rosales</taxon>
        <taxon>Rosaceae</taxon>
        <taxon>Amygdaloideae</taxon>
        <taxon>Maleae</taxon>
        <taxon>Malus</taxon>
    </lineage>
</organism>
<gene>
    <name evidence="1" type="ORF">C1H46_001214</name>
</gene>
<accession>A0A540NRE5</accession>
<dbReference type="AlphaFoldDB" id="A0A540NRE5"/>
<name>A0A540NRE5_MALBA</name>
<protein>
    <submittedName>
        <fullName evidence="1">Uncharacterized protein</fullName>
    </submittedName>
</protein>
<comment type="caution">
    <text evidence="1">The sequence shown here is derived from an EMBL/GenBank/DDBJ whole genome shotgun (WGS) entry which is preliminary data.</text>
</comment>
<dbReference type="Proteomes" id="UP000315295">
    <property type="component" value="Unassembled WGS sequence"/>
</dbReference>
<keyword evidence="2" id="KW-1185">Reference proteome</keyword>
<dbReference type="EMBL" id="VIEB01000013">
    <property type="protein sequence ID" value="TQE13130.1"/>
    <property type="molecule type" value="Genomic_DNA"/>
</dbReference>
<sequence length="51" mass="5524">MPSISTILPSIEHYRKEMATNLDLAEEKCEKVITASQPTSSSTSPTTTKGL</sequence>
<reference evidence="1 2" key="1">
    <citation type="journal article" date="2019" name="G3 (Bethesda)">
        <title>Sequencing of a Wild Apple (Malus baccata) Genome Unravels the Differences Between Cultivated and Wild Apple Species Regarding Disease Resistance and Cold Tolerance.</title>
        <authorList>
            <person name="Chen X."/>
        </authorList>
    </citation>
    <scope>NUCLEOTIDE SEQUENCE [LARGE SCALE GENOMIC DNA]</scope>
    <source>
        <strain evidence="2">cv. Shandingzi</strain>
        <tissue evidence="1">Leaves</tissue>
    </source>
</reference>